<dbReference type="InterPro" id="IPR029058">
    <property type="entry name" value="AB_hydrolase_fold"/>
</dbReference>
<reference evidence="4" key="1">
    <citation type="submission" date="2020-12" db="EMBL/GenBank/DDBJ databases">
        <authorList>
            <person name="Iha C."/>
        </authorList>
    </citation>
    <scope>NUCLEOTIDE SEQUENCE</scope>
</reference>
<dbReference type="PANTHER" id="PTHR43329">
    <property type="entry name" value="EPOXIDE HYDROLASE"/>
    <property type="match status" value="1"/>
</dbReference>
<keyword evidence="1" id="KW-0378">Hydrolase</keyword>
<evidence type="ECO:0000256" key="3">
    <source>
        <dbReference type="SAM" id="Phobius"/>
    </source>
</evidence>
<dbReference type="GO" id="GO:0016787">
    <property type="term" value="F:hydrolase activity"/>
    <property type="evidence" value="ECO:0007669"/>
    <property type="project" value="UniProtKB-KW"/>
</dbReference>
<evidence type="ECO:0000313" key="5">
    <source>
        <dbReference type="Proteomes" id="UP000708148"/>
    </source>
</evidence>
<dbReference type="PRINTS" id="PR00412">
    <property type="entry name" value="EPOXHYDRLASE"/>
</dbReference>
<proteinExistence type="inferred from homology"/>
<protein>
    <recommendedName>
        <fullName evidence="6">Epoxide hydrolase</fullName>
    </recommendedName>
</protein>
<name>A0A8S1J9T7_9CHLO</name>
<comment type="similarity">
    <text evidence="2">Belongs to the AB hydrolase superfamily. Epoxide hydrolase family.</text>
</comment>
<dbReference type="EMBL" id="CAJHUC010002665">
    <property type="protein sequence ID" value="CAD7704152.1"/>
    <property type="molecule type" value="Genomic_DNA"/>
</dbReference>
<comment type="caution">
    <text evidence="4">The sequence shown here is derived from an EMBL/GenBank/DDBJ whole genome shotgun (WGS) entry which is preliminary data.</text>
</comment>
<dbReference type="InterPro" id="IPR000639">
    <property type="entry name" value="Epox_hydrolase-like"/>
</dbReference>
<dbReference type="Gene3D" id="3.40.50.1820">
    <property type="entry name" value="alpha/beta hydrolase"/>
    <property type="match status" value="1"/>
</dbReference>
<organism evidence="4 5">
    <name type="scientific">Ostreobium quekettii</name>
    <dbReference type="NCBI Taxonomy" id="121088"/>
    <lineage>
        <taxon>Eukaryota</taxon>
        <taxon>Viridiplantae</taxon>
        <taxon>Chlorophyta</taxon>
        <taxon>core chlorophytes</taxon>
        <taxon>Ulvophyceae</taxon>
        <taxon>TCBD clade</taxon>
        <taxon>Bryopsidales</taxon>
        <taxon>Ostreobineae</taxon>
        <taxon>Ostreobiaceae</taxon>
        <taxon>Ostreobium</taxon>
    </lineage>
</organism>
<dbReference type="Proteomes" id="UP000708148">
    <property type="component" value="Unassembled WGS sequence"/>
</dbReference>
<evidence type="ECO:0000256" key="1">
    <source>
        <dbReference type="ARBA" id="ARBA00022801"/>
    </source>
</evidence>
<dbReference type="SUPFAM" id="SSF53474">
    <property type="entry name" value="alpha/beta-Hydrolases"/>
    <property type="match status" value="1"/>
</dbReference>
<evidence type="ECO:0000256" key="2">
    <source>
        <dbReference type="ARBA" id="ARBA00038334"/>
    </source>
</evidence>
<sequence length="154" mass="17462">MFHRHLTDAWDPRFFSWFRSGGSCAGGWGYVVLGCVALAVCWRMWLNGLPCSDADTFKRTGFTGGINWYRNLDRNWEAMPAEPPLLKQPALYIGAEDDVVLPPTMADGLEEMVPNLEKHVIKGCGHFTQQEKPEELNALLVDWMIRRFGSETKA</sequence>
<evidence type="ECO:0008006" key="6">
    <source>
        <dbReference type="Google" id="ProtNLM"/>
    </source>
</evidence>
<dbReference type="PROSITE" id="PS51257">
    <property type="entry name" value="PROKAR_LIPOPROTEIN"/>
    <property type="match status" value="1"/>
</dbReference>
<feature type="transmembrane region" description="Helical" evidence="3">
    <location>
        <begin position="20"/>
        <end position="42"/>
    </location>
</feature>
<evidence type="ECO:0000313" key="4">
    <source>
        <dbReference type="EMBL" id="CAD7704152.1"/>
    </source>
</evidence>
<keyword evidence="5" id="KW-1185">Reference proteome</keyword>
<keyword evidence="3" id="KW-1133">Transmembrane helix</keyword>
<keyword evidence="3" id="KW-0812">Transmembrane</keyword>
<dbReference type="AlphaFoldDB" id="A0A8S1J9T7"/>
<keyword evidence="3" id="KW-0472">Membrane</keyword>
<gene>
    <name evidence="4" type="ORF">OSTQU699_LOCUS9509</name>
</gene>
<dbReference type="OrthoDB" id="7130006at2759"/>
<accession>A0A8S1J9T7</accession>